<evidence type="ECO:0000313" key="1">
    <source>
        <dbReference type="EMBL" id="KAG7482585.1"/>
    </source>
</evidence>
<reference evidence="1 2" key="1">
    <citation type="journal article" date="2021" name="Sci. Rep.">
        <title>Chromosome anchoring in Senegalese sole (Solea senegalensis) reveals sex-associated markers and genome rearrangements in flatfish.</title>
        <authorList>
            <person name="Guerrero-Cozar I."/>
            <person name="Gomez-Garrido J."/>
            <person name="Berbel C."/>
            <person name="Martinez-Blanch J.F."/>
            <person name="Alioto T."/>
            <person name="Claros M.G."/>
            <person name="Gagnaire P.A."/>
            <person name="Manchado M."/>
        </authorList>
    </citation>
    <scope>NUCLEOTIDE SEQUENCE [LARGE SCALE GENOMIC DNA]</scope>
    <source>
        <strain evidence="1">Sse05_10M</strain>
    </source>
</reference>
<comment type="caution">
    <text evidence="1">The sequence shown here is derived from an EMBL/GenBank/DDBJ whole genome shotgun (WGS) entry which is preliminary data.</text>
</comment>
<dbReference type="EMBL" id="JAGKHQ010000019">
    <property type="protein sequence ID" value="KAG7482585.1"/>
    <property type="molecule type" value="Genomic_DNA"/>
</dbReference>
<name>A0AAV6Q4T2_SOLSE</name>
<evidence type="ECO:0000313" key="2">
    <source>
        <dbReference type="Proteomes" id="UP000693946"/>
    </source>
</evidence>
<keyword evidence="2" id="KW-1185">Reference proteome</keyword>
<dbReference type="Proteomes" id="UP000693946">
    <property type="component" value="Linkage Group LG7"/>
</dbReference>
<proteinExistence type="predicted"/>
<organism evidence="1 2">
    <name type="scientific">Solea senegalensis</name>
    <name type="common">Senegalese sole</name>
    <dbReference type="NCBI Taxonomy" id="28829"/>
    <lineage>
        <taxon>Eukaryota</taxon>
        <taxon>Metazoa</taxon>
        <taxon>Chordata</taxon>
        <taxon>Craniata</taxon>
        <taxon>Vertebrata</taxon>
        <taxon>Euteleostomi</taxon>
        <taxon>Actinopterygii</taxon>
        <taxon>Neopterygii</taxon>
        <taxon>Teleostei</taxon>
        <taxon>Neoteleostei</taxon>
        <taxon>Acanthomorphata</taxon>
        <taxon>Carangaria</taxon>
        <taxon>Pleuronectiformes</taxon>
        <taxon>Pleuronectoidei</taxon>
        <taxon>Soleidae</taxon>
        <taxon>Solea</taxon>
    </lineage>
</organism>
<dbReference type="AlphaFoldDB" id="A0AAV6Q4T2"/>
<accession>A0AAV6Q4T2</accession>
<gene>
    <name evidence="1" type="ORF">JOB18_025036</name>
</gene>
<sequence>MKLEHHRDLQRRDLWPRSAQETALFLLEGGDSLVDSVSPNVMIGSQDRSLMVVYLAGDLSAGWVMTPRERLLHLLPENQQSVQWAESQSQHGAKVNG</sequence>
<protein>
    <submittedName>
        <fullName evidence="1">Uncharacterized protein</fullName>
    </submittedName>
</protein>